<dbReference type="InterPro" id="IPR005503">
    <property type="entry name" value="FliL"/>
</dbReference>
<evidence type="ECO:0000256" key="6">
    <source>
        <dbReference type="ARBA" id="ARBA00022692"/>
    </source>
</evidence>
<keyword evidence="4" id="KW-1003">Cell membrane</keyword>
<evidence type="ECO:0000256" key="1">
    <source>
        <dbReference type="ARBA" id="ARBA00002254"/>
    </source>
</evidence>
<comment type="caution">
    <text evidence="11">The sequence shown here is derived from an EMBL/GenBank/DDBJ whole genome shotgun (WGS) entry which is preliminary data.</text>
</comment>
<keyword evidence="5 10" id="KW-0145">Chemotaxis</keyword>
<dbReference type="PANTHER" id="PTHR35091">
    <property type="entry name" value="FLAGELLAR PROTEIN FLIL"/>
    <property type="match status" value="1"/>
</dbReference>
<keyword evidence="10" id="KW-0997">Cell inner membrane</keyword>
<proteinExistence type="inferred from homology"/>
<evidence type="ECO:0000256" key="8">
    <source>
        <dbReference type="ARBA" id="ARBA00022989"/>
    </source>
</evidence>
<keyword evidence="7 10" id="KW-0283">Flagellar rotation</keyword>
<dbReference type="GO" id="GO:0005886">
    <property type="term" value="C:plasma membrane"/>
    <property type="evidence" value="ECO:0007669"/>
    <property type="project" value="UniProtKB-SubCell"/>
</dbReference>
<dbReference type="AlphaFoldDB" id="A0A8S8XIL8"/>
<name>A0A8S8XIL8_9PROT</name>
<dbReference type="EMBL" id="BOPV01000001">
    <property type="protein sequence ID" value="GIL41497.1"/>
    <property type="molecule type" value="Genomic_DNA"/>
</dbReference>
<evidence type="ECO:0000256" key="4">
    <source>
        <dbReference type="ARBA" id="ARBA00022475"/>
    </source>
</evidence>
<sequence length="172" mass="18924">MAANTANALLADDAPEVAEIDPAKLPRKKLSGKRLVLFIALPLLLLALIGGGLAVSGMFSKHEKPVETTAGPGVFYDVPEILVNLDSAGKQPRFLKVAISIELSKPEDVEAIKKLLPRVVDQFQVFLRGLRIEDMKGSVGVYRLRQELLQRVTEAAQPIQVRDVLFREFLVQ</sequence>
<dbReference type="Proteomes" id="UP000681075">
    <property type="component" value="Unassembled WGS sequence"/>
</dbReference>
<dbReference type="PANTHER" id="PTHR35091:SF2">
    <property type="entry name" value="FLAGELLAR PROTEIN FLIL"/>
    <property type="match status" value="1"/>
</dbReference>
<evidence type="ECO:0000256" key="3">
    <source>
        <dbReference type="ARBA" id="ARBA00008281"/>
    </source>
</evidence>
<keyword evidence="8 10" id="KW-1133">Transmembrane helix</keyword>
<keyword evidence="9 10" id="KW-0472">Membrane</keyword>
<keyword evidence="6 10" id="KW-0812">Transmembrane</keyword>
<evidence type="ECO:0000313" key="11">
    <source>
        <dbReference type="EMBL" id="GIL41497.1"/>
    </source>
</evidence>
<protein>
    <recommendedName>
        <fullName evidence="10">Flagellar protein FliL</fullName>
    </recommendedName>
</protein>
<comment type="similarity">
    <text evidence="3 10">Belongs to the FliL family.</text>
</comment>
<dbReference type="GO" id="GO:0006935">
    <property type="term" value="P:chemotaxis"/>
    <property type="evidence" value="ECO:0007669"/>
    <property type="project" value="UniProtKB-KW"/>
</dbReference>
<evidence type="ECO:0000313" key="12">
    <source>
        <dbReference type="Proteomes" id="UP000681075"/>
    </source>
</evidence>
<organism evidence="11 12">
    <name type="scientific">Roseiterribacter gracilis</name>
    <dbReference type="NCBI Taxonomy" id="2812848"/>
    <lineage>
        <taxon>Bacteria</taxon>
        <taxon>Pseudomonadati</taxon>
        <taxon>Pseudomonadota</taxon>
        <taxon>Alphaproteobacteria</taxon>
        <taxon>Rhodospirillales</taxon>
        <taxon>Roseiterribacteraceae</taxon>
        <taxon>Roseiterribacter</taxon>
    </lineage>
</organism>
<comment type="function">
    <text evidence="1 10">Controls the rotational direction of flagella during chemotaxis.</text>
</comment>
<evidence type="ECO:0000256" key="9">
    <source>
        <dbReference type="ARBA" id="ARBA00023136"/>
    </source>
</evidence>
<dbReference type="Pfam" id="PF03748">
    <property type="entry name" value="FliL"/>
    <property type="match status" value="1"/>
</dbReference>
<evidence type="ECO:0000256" key="10">
    <source>
        <dbReference type="RuleBase" id="RU364125"/>
    </source>
</evidence>
<evidence type="ECO:0000256" key="2">
    <source>
        <dbReference type="ARBA" id="ARBA00004162"/>
    </source>
</evidence>
<evidence type="ECO:0000256" key="5">
    <source>
        <dbReference type="ARBA" id="ARBA00022500"/>
    </source>
</evidence>
<feature type="transmembrane region" description="Helical" evidence="10">
    <location>
        <begin position="35"/>
        <end position="59"/>
    </location>
</feature>
<accession>A0A8S8XIL8</accession>
<comment type="subcellular location">
    <subcellularLocation>
        <location evidence="10">Cell inner membrane</location>
    </subcellularLocation>
    <subcellularLocation>
        <location evidence="2">Cell membrane</location>
        <topology evidence="2">Single-pass membrane protein</topology>
    </subcellularLocation>
</comment>
<reference evidence="11" key="1">
    <citation type="submission" date="2021-02" db="EMBL/GenBank/DDBJ databases">
        <title>Genome sequence of Rhodospirillales sp. strain TMPK1 isolated from soil.</title>
        <authorList>
            <person name="Nakai R."/>
            <person name="Kusada H."/>
            <person name="Tamaki H."/>
        </authorList>
    </citation>
    <scope>NUCLEOTIDE SEQUENCE</scope>
    <source>
        <strain evidence="11">TMPK1</strain>
    </source>
</reference>
<dbReference type="GO" id="GO:0071978">
    <property type="term" value="P:bacterial-type flagellum-dependent swarming motility"/>
    <property type="evidence" value="ECO:0007669"/>
    <property type="project" value="TreeGrafter"/>
</dbReference>
<evidence type="ECO:0000256" key="7">
    <source>
        <dbReference type="ARBA" id="ARBA00022779"/>
    </source>
</evidence>
<keyword evidence="12" id="KW-1185">Reference proteome</keyword>
<dbReference type="RefSeq" id="WP_420244992.1">
    <property type="nucleotide sequence ID" value="NZ_BOPV01000001.1"/>
</dbReference>
<dbReference type="GO" id="GO:0009425">
    <property type="term" value="C:bacterial-type flagellum basal body"/>
    <property type="evidence" value="ECO:0007669"/>
    <property type="project" value="InterPro"/>
</dbReference>
<gene>
    <name evidence="11" type="ORF">TMPK1_37340</name>
</gene>